<protein>
    <submittedName>
        <fullName evidence="2">Uncharacterized protein</fullName>
    </submittedName>
</protein>
<gene>
    <name evidence="2" type="ORF">SPAPADRAFT_51485</name>
</gene>
<dbReference type="GeneID" id="18871560"/>
<name>G3AQC8_SPAPN</name>
<feature type="compositionally biased region" description="Pro residues" evidence="1">
    <location>
        <begin position="281"/>
        <end position="296"/>
    </location>
</feature>
<organism evidence="3">
    <name type="scientific">Spathaspora passalidarum (strain NRRL Y-27907 / 11-Y1)</name>
    <dbReference type="NCBI Taxonomy" id="619300"/>
    <lineage>
        <taxon>Eukaryota</taxon>
        <taxon>Fungi</taxon>
        <taxon>Dikarya</taxon>
        <taxon>Ascomycota</taxon>
        <taxon>Saccharomycotina</taxon>
        <taxon>Pichiomycetes</taxon>
        <taxon>Debaryomycetaceae</taxon>
        <taxon>Spathaspora</taxon>
    </lineage>
</organism>
<sequence>MHTEIVTTCEDERPCEPTTSSEEIAIVIVTRTSNTTICPLKESASSESLMPTEVITTEIEDHTTANEEIIIIVTRTTNTTTCPLTDTSGIEIWETEMPPVLTTTEVETTLVEEATSAEGLFYYPTTEAPVVATEAPTTEPTANPEEPTTKPPIPVETSPNSETSSGSTIVTKGTSEDVNPNTEDSNENVTTDTVQFDNIVYSYYFPESSIMSTSVISTPIPIPKLPTTTAPESREKVDTAGEFDSTTNITVSQTVTLTVTSEDEPSSTPTTVVPYISKGPENPPQAQPPKDPPPKVPFEGKAGSYSVSILLLVAASFIQI</sequence>
<keyword evidence="3" id="KW-1185">Reference proteome</keyword>
<feature type="compositionally biased region" description="Low complexity" evidence="1">
    <location>
        <begin position="259"/>
        <end position="272"/>
    </location>
</feature>
<dbReference type="EMBL" id="GL996503">
    <property type="protein sequence ID" value="EGW31475.1"/>
    <property type="molecule type" value="Genomic_DNA"/>
</dbReference>
<feature type="region of interest" description="Disordered" evidence="1">
    <location>
        <begin position="133"/>
        <end position="189"/>
    </location>
</feature>
<dbReference type="AlphaFoldDB" id="G3AQC8"/>
<dbReference type="KEGG" id="spaa:SPAPADRAFT_51485"/>
<proteinExistence type="predicted"/>
<evidence type="ECO:0000256" key="1">
    <source>
        <dbReference type="SAM" id="MobiDB-lite"/>
    </source>
</evidence>
<dbReference type="HOGENOM" id="CLU_869240_0_0_1"/>
<feature type="compositionally biased region" description="Polar residues" evidence="1">
    <location>
        <begin position="157"/>
        <end position="189"/>
    </location>
</feature>
<dbReference type="RefSeq" id="XP_007376253.1">
    <property type="nucleotide sequence ID" value="XM_007376191.1"/>
</dbReference>
<feature type="compositionally biased region" description="Low complexity" evidence="1">
    <location>
        <begin position="133"/>
        <end position="146"/>
    </location>
</feature>
<accession>G3AQC8</accession>
<evidence type="ECO:0000313" key="3">
    <source>
        <dbReference type="Proteomes" id="UP000000709"/>
    </source>
</evidence>
<reference evidence="2 3" key="1">
    <citation type="journal article" date="2011" name="Proc. Natl. Acad. Sci. U.S.A.">
        <title>Comparative genomics of xylose-fermenting fungi for enhanced biofuel production.</title>
        <authorList>
            <person name="Wohlbach D.J."/>
            <person name="Kuo A."/>
            <person name="Sato T.K."/>
            <person name="Potts K.M."/>
            <person name="Salamov A.A."/>
            <person name="LaButti K.M."/>
            <person name="Sun H."/>
            <person name="Clum A."/>
            <person name="Pangilinan J.L."/>
            <person name="Lindquist E.A."/>
            <person name="Lucas S."/>
            <person name="Lapidus A."/>
            <person name="Jin M."/>
            <person name="Gunawan C."/>
            <person name="Balan V."/>
            <person name="Dale B.E."/>
            <person name="Jeffries T.W."/>
            <person name="Zinkel R."/>
            <person name="Barry K.W."/>
            <person name="Grigoriev I.V."/>
            <person name="Gasch A.P."/>
        </authorList>
    </citation>
    <scope>NUCLEOTIDE SEQUENCE [LARGE SCALE GENOMIC DNA]</scope>
    <source>
        <strain evidence="3">NRRL Y-27907 / 11-Y1</strain>
    </source>
</reference>
<evidence type="ECO:0000313" key="2">
    <source>
        <dbReference type="EMBL" id="EGW31475.1"/>
    </source>
</evidence>
<feature type="region of interest" description="Disordered" evidence="1">
    <location>
        <begin position="259"/>
        <end position="299"/>
    </location>
</feature>
<dbReference type="Proteomes" id="UP000000709">
    <property type="component" value="Unassembled WGS sequence"/>
</dbReference>
<dbReference type="InParanoid" id="G3AQC8"/>